<dbReference type="NCBIfam" id="TIGR00229">
    <property type="entry name" value="sensory_box"/>
    <property type="match status" value="1"/>
</dbReference>
<organism evidence="2 3">
    <name type="scientific">Dehalogenimonas alkenigignens</name>
    <dbReference type="NCBI Taxonomy" id="1217799"/>
    <lineage>
        <taxon>Bacteria</taxon>
        <taxon>Bacillati</taxon>
        <taxon>Chloroflexota</taxon>
        <taxon>Dehalococcoidia</taxon>
        <taxon>Dehalococcoidales</taxon>
        <taxon>Dehalococcoidaceae</taxon>
        <taxon>Dehalogenimonas</taxon>
    </lineage>
</organism>
<gene>
    <name evidence="2" type="ORF">DEALK_11560</name>
</gene>
<name>A0A0W0GIB4_9CHLR</name>
<proteinExistence type="predicted"/>
<dbReference type="InterPro" id="IPR035965">
    <property type="entry name" value="PAS-like_dom_sf"/>
</dbReference>
<evidence type="ECO:0000313" key="2">
    <source>
        <dbReference type="EMBL" id="KTB48310.1"/>
    </source>
</evidence>
<dbReference type="Proteomes" id="UP000053947">
    <property type="component" value="Unassembled WGS sequence"/>
</dbReference>
<dbReference type="InterPro" id="IPR013655">
    <property type="entry name" value="PAS_fold_3"/>
</dbReference>
<dbReference type="RefSeq" id="WP_058439316.1">
    <property type="nucleotide sequence ID" value="NZ_KQ758903.1"/>
</dbReference>
<comment type="caution">
    <text evidence="2">The sequence shown here is derived from an EMBL/GenBank/DDBJ whole genome shotgun (WGS) entry which is preliminary data.</text>
</comment>
<feature type="domain" description="PAS" evidence="1">
    <location>
        <begin position="23"/>
        <end position="72"/>
    </location>
</feature>
<dbReference type="PATRIC" id="fig|1217799.6.peg.1195"/>
<dbReference type="EMBL" id="LFDV01000002">
    <property type="protein sequence ID" value="KTB48310.1"/>
    <property type="molecule type" value="Genomic_DNA"/>
</dbReference>
<keyword evidence="3" id="KW-1185">Reference proteome</keyword>
<sequence>MEDKYFYRQIVDEIPLPLYVFQDGELKFINQAFVDFSGYSRDEISKMLFIDLIHPEDKDDVIRMTKLALSGKLDNLPQEPEFRIVRKDGEVKLVRIRPRLIEHNCQPAILGVARENFPSTRTH</sequence>
<reference evidence="2 3" key="1">
    <citation type="submission" date="2015-06" db="EMBL/GenBank/DDBJ databases">
        <title>Genome sequence of the organohalide-respiring Dehalogenimonas alkenigignens type strain (IP3-3T).</title>
        <authorList>
            <person name="Key T.A."/>
            <person name="Richmond D.P."/>
            <person name="Bowman K.S."/>
            <person name="Cho Y.-J."/>
            <person name="Chun J."/>
            <person name="da Costa M.S."/>
            <person name="Rainey F.A."/>
            <person name="Moe W.M."/>
        </authorList>
    </citation>
    <scope>NUCLEOTIDE SEQUENCE [LARGE SCALE GENOMIC DNA]</scope>
    <source>
        <strain evidence="2 3">IP3-3</strain>
    </source>
</reference>
<dbReference type="CDD" id="cd00130">
    <property type="entry name" value="PAS"/>
    <property type="match status" value="1"/>
</dbReference>
<accession>A0A0W0GIB4</accession>
<dbReference type="Gene3D" id="3.30.450.20">
    <property type="entry name" value="PAS domain"/>
    <property type="match status" value="1"/>
</dbReference>
<dbReference type="PROSITE" id="PS50112">
    <property type="entry name" value="PAS"/>
    <property type="match status" value="1"/>
</dbReference>
<dbReference type="Pfam" id="PF08447">
    <property type="entry name" value="PAS_3"/>
    <property type="match status" value="1"/>
</dbReference>
<dbReference type="AlphaFoldDB" id="A0A0W0GIB4"/>
<dbReference type="InterPro" id="IPR000014">
    <property type="entry name" value="PAS"/>
</dbReference>
<evidence type="ECO:0000259" key="1">
    <source>
        <dbReference type="PROSITE" id="PS50112"/>
    </source>
</evidence>
<dbReference type="OrthoDB" id="147381at2"/>
<dbReference type="SUPFAM" id="SSF55785">
    <property type="entry name" value="PYP-like sensor domain (PAS domain)"/>
    <property type="match status" value="1"/>
</dbReference>
<protein>
    <submittedName>
        <fullName evidence="2">PAS domain S-box</fullName>
    </submittedName>
</protein>
<dbReference type="SMART" id="SM00091">
    <property type="entry name" value="PAS"/>
    <property type="match status" value="1"/>
</dbReference>
<dbReference type="STRING" id="1217799.DEALK_11560"/>
<evidence type="ECO:0000313" key="3">
    <source>
        <dbReference type="Proteomes" id="UP000053947"/>
    </source>
</evidence>